<evidence type="ECO:0000313" key="3">
    <source>
        <dbReference type="Proteomes" id="UP001271007"/>
    </source>
</evidence>
<dbReference type="EMBL" id="JAWDJX010000036">
    <property type="protein sequence ID" value="KAK3049890.1"/>
    <property type="molecule type" value="Genomic_DNA"/>
</dbReference>
<accession>A0AAJ0DGQ6</accession>
<organism evidence="2 3">
    <name type="scientific">Extremus antarcticus</name>
    <dbReference type="NCBI Taxonomy" id="702011"/>
    <lineage>
        <taxon>Eukaryota</taxon>
        <taxon>Fungi</taxon>
        <taxon>Dikarya</taxon>
        <taxon>Ascomycota</taxon>
        <taxon>Pezizomycotina</taxon>
        <taxon>Dothideomycetes</taxon>
        <taxon>Dothideomycetidae</taxon>
        <taxon>Mycosphaerellales</taxon>
        <taxon>Extremaceae</taxon>
        <taxon>Extremus</taxon>
    </lineage>
</organism>
<keyword evidence="3" id="KW-1185">Reference proteome</keyword>
<proteinExistence type="predicted"/>
<evidence type="ECO:0000256" key="1">
    <source>
        <dbReference type="SAM" id="MobiDB-lite"/>
    </source>
</evidence>
<gene>
    <name evidence="2" type="ORF">LTR09_008810</name>
</gene>
<feature type="region of interest" description="Disordered" evidence="1">
    <location>
        <begin position="1"/>
        <end position="77"/>
    </location>
</feature>
<reference evidence="2" key="1">
    <citation type="submission" date="2023-04" db="EMBL/GenBank/DDBJ databases">
        <title>Black Yeasts Isolated from many extreme environments.</title>
        <authorList>
            <person name="Coleine C."/>
            <person name="Stajich J.E."/>
            <person name="Selbmann L."/>
        </authorList>
    </citation>
    <scope>NUCLEOTIDE SEQUENCE</scope>
    <source>
        <strain evidence="2">CCFEE 5312</strain>
    </source>
</reference>
<feature type="region of interest" description="Disordered" evidence="1">
    <location>
        <begin position="216"/>
        <end position="286"/>
    </location>
</feature>
<feature type="compositionally biased region" description="Polar residues" evidence="1">
    <location>
        <begin position="92"/>
        <end position="115"/>
    </location>
</feature>
<sequence length="482" mass="54455">MASLHHRREMRDMRSAYDAAYQHNRTTERRYPSEFDDSNQSYRTGSDRSYQPSNTSHSSNSGKQQHNGHRPEREGQAKDATTTYFGHRKMQASPTNSPTTSPIMNPSSSVSTINSEQDQLEEEDEPEFDIQHYAARSSGASALVPSPSEFSELFPSSRQLRIRHDDSTFDGNMNLRVDTGVTIDGRRYDMTLFHLRMHDLKDREFSLRRYCRDSGREVCHSARKHQKSEAEKRPAFQRSLSSALQSMRPKPERQSSAAPTLASLKRNDSGYSSMHSTDFEQGDHSLPASQGAEAALTDTVKLEFSNYAQVEVKRAGGKGKGNKRYEFQYWGVNYTWKRVVTKGGNDRQVKFHLTRPGSDRACARIDPVQLDARQAHEERKSGGWIPPCTMSITDATIVHSGKDVADTVVAAGLIALVDDTIRNHFDSEDTKQQLPKFGIENKLRRSEPSILKCWAAIFCGERHRFAKANDIESTVQSRLSLA</sequence>
<protein>
    <submittedName>
        <fullName evidence="2">Uncharacterized protein</fullName>
    </submittedName>
</protein>
<dbReference type="Proteomes" id="UP001271007">
    <property type="component" value="Unassembled WGS sequence"/>
</dbReference>
<feature type="region of interest" description="Disordered" evidence="1">
    <location>
        <begin position="89"/>
        <end position="115"/>
    </location>
</feature>
<evidence type="ECO:0000313" key="2">
    <source>
        <dbReference type="EMBL" id="KAK3049890.1"/>
    </source>
</evidence>
<comment type="caution">
    <text evidence="2">The sequence shown here is derived from an EMBL/GenBank/DDBJ whole genome shotgun (WGS) entry which is preliminary data.</text>
</comment>
<feature type="compositionally biased region" description="Polar residues" evidence="1">
    <location>
        <begin position="38"/>
        <end position="65"/>
    </location>
</feature>
<dbReference type="AlphaFoldDB" id="A0AAJ0DGQ6"/>
<name>A0AAJ0DGQ6_9PEZI</name>